<feature type="region of interest" description="Disordered" evidence="1">
    <location>
        <begin position="530"/>
        <end position="553"/>
    </location>
</feature>
<dbReference type="CTD" id="8237854"/>
<dbReference type="EMBL" id="DS235478">
    <property type="protein sequence ID" value="EEB15996.1"/>
    <property type="molecule type" value="Genomic_DNA"/>
</dbReference>
<dbReference type="Proteomes" id="UP000009046">
    <property type="component" value="Unassembled WGS sequence"/>
</dbReference>
<organism>
    <name type="scientific">Pediculus humanus subsp. corporis</name>
    <name type="common">Body louse</name>
    <dbReference type="NCBI Taxonomy" id="121224"/>
    <lineage>
        <taxon>Eukaryota</taxon>
        <taxon>Metazoa</taxon>
        <taxon>Ecdysozoa</taxon>
        <taxon>Arthropoda</taxon>
        <taxon>Hexapoda</taxon>
        <taxon>Insecta</taxon>
        <taxon>Pterygota</taxon>
        <taxon>Neoptera</taxon>
        <taxon>Paraneoptera</taxon>
        <taxon>Psocodea</taxon>
        <taxon>Troctomorpha</taxon>
        <taxon>Phthiraptera</taxon>
        <taxon>Anoplura</taxon>
        <taxon>Pediculidae</taxon>
        <taxon>Pediculus</taxon>
    </lineage>
</organism>
<reference evidence="3" key="3">
    <citation type="submission" date="2021-02" db="UniProtKB">
        <authorList>
            <consortium name="EnsemblMetazoa"/>
        </authorList>
    </citation>
    <scope>IDENTIFICATION</scope>
    <source>
        <strain evidence="3">USDA</strain>
    </source>
</reference>
<feature type="compositionally biased region" description="Acidic residues" evidence="1">
    <location>
        <begin position="539"/>
        <end position="553"/>
    </location>
</feature>
<dbReference type="AlphaFoldDB" id="E0VRJ0"/>
<dbReference type="KEGG" id="phu:Phum_PHUM399420"/>
<evidence type="ECO:0000313" key="4">
    <source>
        <dbReference type="Proteomes" id="UP000009046"/>
    </source>
</evidence>
<evidence type="ECO:0000313" key="2">
    <source>
        <dbReference type="EMBL" id="EEB15996.1"/>
    </source>
</evidence>
<feature type="region of interest" description="Disordered" evidence="1">
    <location>
        <begin position="1"/>
        <end position="96"/>
    </location>
</feature>
<dbReference type="HOGENOM" id="CLU_331308_0_0_1"/>
<sequence length="865" mass="100698">MEEGATRPQRGRQRDPNERDTPDTTEQIESGEGQRETPDRDEGLQRRGRGLDLGEASSREKTQYGEQHSEEELDDLEDGKAGDEKSKPKKKGNWKTIGHEPISYEVHPCLHRWKKLNPKGPCIKYKQVRWVNIPLSANIARLALPLLRRLLALWLEFGDKFPPEMRERLKAFLIENYGLTPEFLEQILVEAKKAKEEEDRKKGKGKGKGGGDPDEDFNSRASEYFDVQAMSVLEQMCQYMSMPLPDPEKPTQYGETLVIMALNICDWIAKYVTAPAQAIPDDKVEDYLKLRGVKPPKPKGKKGEGKGKKDKKKKKKKEKKKKKKGKNKGKGKDKKDKEKKLPEVAPESEPVTEIQRNWSEMKSPVWVPEKSRISKRKPMEEEDEEDGQMSEKGTSKYTEEKGTPRWVDPTLEDVKKDFLEYMIWYNSWEPEFMYLGPRLTPTGISIFKIWGDDSDSIPDDLRVLNWNQIDYGYTDNYSFIPSPVPQYYPSLRPLRPVRLENVEKSGIPKSILKKDLRFYSPWYLIKKPYKPPSSPTPPPEEEGMQGELDDEEELENAMLRSENKPIKDSGWGDYTMKEQIEIIGHILHMMVTVPNLTLEYVFEQLEEFCAAVGFAESDENSSPSNVILRKKRTIILEQYFLAFFGKKFRDYNERTPIYMRTICSRLAYYIQNLYEYTAQILWELQSRQNPPTPIPTPPETPDDPESLQNWDDWLAWLMKVTNTCDEWAGWISDTVNEAEQKAAKKKYEYVGPDGKLQYLTAEEWYKWKASVEKKVVEFKKTKRQIMKESSYYNDVSGTILPVKHRRKNCKEEEYGEEEGEFDEEGKRYQGDEGEGVTIEVDWPQEKDLQNILGVETEDETEWEDY</sequence>
<feature type="compositionally biased region" description="Basic residues" evidence="1">
    <location>
        <begin position="308"/>
        <end position="332"/>
    </location>
</feature>
<name>E0VRJ0_PEDHC</name>
<evidence type="ECO:0000313" key="3">
    <source>
        <dbReference type="EnsemblMetazoa" id="PHUM399420-PA"/>
    </source>
</evidence>
<gene>
    <name evidence="3" type="primary">8237854</name>
    <name evidence="2" type="ORF">Phum_PHUM399420</name>
</gene>
<feature type="region of interest" description="Disordered" evidence="1">
    <location>
        <begin position="290"/>
        <end position="404"/>
    </location>
</feature>
<reference evidence="2" key="2">
    <citation type="submission" date="2007-04" db="EMBL/GenBank/DDBJ databases">
        <title>The genome of the human body louse.</title>
        <authorList>
            <consortium name="The Human Body Louse Genome Consortium"/>
            <person name="Kirkness E."/>
            <person name="Walenz B."/>
            <person name="Hass B."/>
            <person name="Bruggner R."/>
            <person name="Strausberg R."/>
        </authorList>
    </citation>
    <scope>NUCLEOTIDE SEQUENCE</scope>
    <source>
        <strain evidence="2">USDA</strain>
    </source>
</reference>
<feature type="region of interest" description="Disordered" evidence="1">
    <location>
        <begin position="811"/>
        <end position="835"/>
    </location>
</feature>
<dbReference type="EMBL" id="AAZO01004688">
    <property type="status" value="NOT_ANNOTATED_CDS"/>
    <property type="molecule type" value="Genomic_DNA"/>
</dbReference>
<reference evidence="2" key="1">
    <citation type="submission" date="2007-04" db="EMBL/GenBank/DDBJ databases">
        <title>Annotation of Pediculus humanus corporis strain USDA.</title>
        <authorList>
            <person name="Kirkness E."/>
            <person name="Hannick L."/>
            <person name="Hass B."/>
            <person name="Bruggner R."/>
            <person name="Lawson D."/>
            <person name="Bidwell S."/>
            <person name="Joardar V."/>
            <person name="Caler E."/>
            <person name="Walenz B."/>
            <person name="Inman J."/>
            <person name="Schobel S."/>
            <person name="Galinsky K."/>
            <person name="Amedeo P."/>
            <person name="Strausberg R."/>
        </authorList>
    </citation>
    <scope>NUCLEOTIDE SEQUENCE</scope>
    <source>
        <strain evidence="2">USDA</strain>
    </source>
</reference>
<proteinExistence type="predicted"/>
<protein>
    <submittedName>
        <fullName evidence="2 3">Uncharacterized protein</fullName>
    </submittedName>
</protein>
<feature type="compositionally biased region" description="Acidic residues" evidence="1">
    <location>
        <begin position="813"/>
        <end position="823"/>
    </location>
</feature>
<feature type="compositionally biased region" description="Basic residues" evidence="1">
    <location>
        <begin position="291"/>
        <end position="300"/>
    </location>
</feature>
<feature type="compositionally biased region" description="Basic and acidic residues" evidence="1">
    <location>
        <begin position="393"/>
        <end position="403"/>
    </location>
</feature>
<feature type="compositionally biased region" description="Basic and acidic residues" evidence="1">
    <location>
        <begin position="12"/>
        <end position="22"/>
    </location>
</feature>
<keyword evidence="4" id="KW-1185">Reference proteome</keyword>
<accession>E0VRJ0</accession>
<dbReference type="EnsemblMetazoa" id="PHUM399420-RA">
    <property type="protein sequence ID" value="PHUM399420-PA"/>
    <property type="gene ID" value="PHUM399420"/>
</dbReference>
<dbReference type="InParanoid" id="E0VRJ0"/>
<dbReference type="RefSeq" id="XP_002428734.1">
    <property type="nucleotide sequence ID" value="XM_002428689.1"/>
</dbReference>
<feature type="compositionally biased region" description="Basic and acidic residues" evidence="1">
    <location>
        <begin position="333"/>
        <end position="342"/>
    </location>
</feature>
<dbReference type="GeneID" id="8237854"/>
<dbReference type="VEuPathDB" id="VectorBase:PHUM399420"/>
<evidence type="ECO:0000256" key="1">
    <source>
        <dbReference type="SAM" id="MobiDB-lite"/>
    </source>
</evidence>
<feature type="compositionally biased region" description="Basic and acidic residues" evidence="1">
    <location>
        <begin position="32"/>
        <end position="70"/>
    </location>
</feature>
<feature type="region of interest" description="Disordered" evidence="1">
    <location>
        <begin position="195"/>
        <end position="218"/>
    </location>
</feature>